<name>A0AAI8YHD2_9PEZI</name>
<reference evidence="9" key="1">
    <citation type="submission" date="2023-10" db="EMBL/GenBank/DDBJ databases">
        <authorList>
            <person name="Hackl T."/>
        </authorList>
    </citation>
    <scope>NUCLEOTIDE SEQUENCE</scope>
</reference>
<feature type="transmembrane region" description="Helical" evidence="7">
    <location>
        <begin position="257"/>
        <end position="279"/>
    </location>
</feature>
<feature type="transmembrane region" description="Helical" evidence="7">
    <location>
        <begin position="60"/>
        <end position="84"/>
    </location>
</feature>
<dbReference type="Proteomes" id="UP001295740">
    <property type="component" value="Unassembled WGS sequence"/>
</dbReference>
<evidence type="ECO:0000256" key="7">
    <source>
        <dbReference type="SAM" id="Phobius"/>
    </source>
</evidence>
<feature type="region of interest" description="Disordered" evidence="6">
    <location>
        <begin position="289"/>
        <end position="314"/>
    </location>
</feature>
<feature type="transmembrane region" description="Helical" evidence="7">
    <location>
        <begin position="26"/>
        <end position="48"/>
    </location>
</feature>
<gene>
    <name evidence="9" type="ORF">KHLLAP_LOCUS5135</name>
</gene>
<comment type="subcellular location">
    <subcellularLocation>
        <location evidence="1">Membrane</location>
        <topology evidence="1">Multi-pass membrane protein</topology>
    </subcellularLocation>
</comment>
<organism evidence="9 10">
    <name type="scientific">Anthostomella pinea</name>
    <dbReference type="NCBI Taxonomy" id="933095"/>
    <lineage>
        <taxon>Eukaryota</taxon>
        <taxon>Fungi</taxon>
        <taxon>Dikarya</taxon>
        <taxon>Ascomycota</taxon>
        <taxon>Pezizomycotina</taxon>
        <taxon>Sordariomycetes</taxon>
        <taxon>Xylariomycetidae</taxon>
        <taxon>Xylariales</taxon>
        <taxon>Xylariaceae</taxon>
        <taxon>Anthostomella</taxon>
    </lineage>
</organism>
<comment type="similarity">
    <text evidence="5">Belongs to the SAT4 family.</text>
</comment>
<evidence type="ECO:0000256" key="4">
    <source>
        <dbReference type="ARBA" id="ARBA00023136"/>
    </source>
</evidence>
<keyword evidence="3 7" id="KW-1133">Transmembrane helix</keyword>
<accession>A0AAI8YHD2</accession>
<evidence type="ECO:0000256" key="6">
    <source>
        <dbReference type="SAM" id="MobiDB-lite"/>
    </source>
</evidence>
<feature type="transmembrane region" description="Helical" evidence="7">
    <location>
        <begin position="221"/>
        <end position="242"/>
    </location>
</feature>
<feature type="transmembrane region" description="Helical" evidence="7">
    <location>
        <begin position="186"/>
        <end position="209"/>
    </location>
</feature>
<evidence type="ECO:0000256" key="2">
    <source>
        <dbReference type="ARBA" id="ARBA00022692"/>
    </source>
</evidence>
<dbReference type="GO" id="GO:0016020">
    <property type="term" value="C:membrane"/>
    <property type="evidence" value="ECO:0007669"/>
    <property type="project" value="UniProtKB-SubCell"/>
</dbReference>
<evidence type="ECO:0000259" key="8">
    <source>
        <dbReference type="Pfam" id="PF20684"/>
    </source>
</evidence>
<comment type="caution">
    <text evidence="9">The sequence shown here is derived from an EMBL/GenBank/DDBJ whole genome shotgun (WGS) entry which is preliminary data.</text>
</comment>
<dbReference type="InterPro" id="IPR052337">
    <property type="entry name" value="SAT4-like"/>
</dbReference>
<evidence type="ECO:0000256" key="1">
    <source>
        <dbReference type="ARBA" id="ARBA00004141"/>
    </source>
</evidence>
<keyword evidence="10" id="KW-1185">Reference proteome</keyword>
<evidence type="ECO:0000256" key="3">
    <source>
        <dbReference type="ARBA" id="ARBA00022989"/>
    </source>
</evidence>
<evidence type="ECO:0000313" key="10">
    <source>
        <dbReference type="Proteomes" id="UP001295740"/>
    </source>
</evidence>
<feature type="domain" description="Rhodopsin" evidence="8">
    <location>
        <begin position="44"/>
        <end position="283"/>
    </location>
</feature>
<dbReference type="PANTHER" id="PTHR33048">
    <property type="entry name" value="PTH11-LIKE INTEGRAL MEMBRANE PROTEIN (AFU_ORTHOLOGUE AFUA_5G11245)"/>
    <property type="match status" value="1"/>
</dbReference>
<feature type="transmembrane region" description="Helical" evidence="7">
    <location>
        <begin position="104"/>
        <end position="128"/>
    </location>
</feature>
<evidence type="ECO:0000256" key="5">
    <source>
        <dbReference type="ARBA" id="ARBA00038359"/>
    </source>
</evidence>
<evidence type="ECO:0000313" key="9">
    <source>
        <dbReference type="EMBL" id="CAJ2504667.1"/>
    </source>
</evidence>
<dbReference type="Pfam" id="PF20684">
    <property type="entry name" value="Fung_rhodopsin"/>
    <property type="match status" value="1"/>
</dbReference>
<protein>
    <submittedName>
        <fullName evidence="9">Uu.00g120610.m01.CDS01</fullName>
    </submittedName>
</protein>
<keyword evidence="4 7" id="KW-0472">Membrane</keyword>
<feature type="transmembrane region" description="Helical" evidence="7">
    <location>
        <begin position="140"/>
        <end position="161"/>
    </location>
</feature>
<dbReference type="EMBL" id="CAUWAG010000007">
    <property type="protein sequence ID" value="CAJ2504667.1"/>
    <property type="molecule type" value="Genomic_DNA"/>
</dbReference>
<dbReference type="PANTHER" id="PTHR33048:SF129">
    <property type="entry name" value="INTEGRAL MEMBRANE PROTEIN-RELATED"/>
    <property type="match status" value="1"/>
</dbReference>
<proteinExistence type="inferred from homology"/>
<keyword evidence="2 7" id="KW-0812">Transmembrane</keyword>
<dbReference type="InterPro" id="IPR049326">
    <property type="entry name" value="Rhodopsin_dom_fungi"/>
</dbReference>
<dbReference type="AlphaFoldDB" id="A0AAI8YHD2"/>
<sequence>MRYPPLEVVLTWPEPNYVNPENRGPALLIVNLTILPLALLCLALRLWVRVRMLKRFWWDDWLMIAATICCCGVTVAAIVASQLYGWNLHVWDLRPKEMLQGRQVSIACQTIFLFASGFGKLSILVSYLRIALVGSWFRRLAWASIALVAATIPAFLVLLWLQCRPASSYWNLFLVTRDCIPEGPPLMANTIITVLTDFIVYVLPMPIFWQLKLPLMQRISLMVVFGFGSVVVVAGCLRTYWIHYVEFETYDVTWEGFYLWIWGTVEVNLGVICGCAPVLKPLVWPSEYSTRSRSRGGYKHTSAATDDSRQWGGKKRRTPISTLVLESDEGFVPLDDLDSRIKASHSRPLGLPLQDELPRPPRSAFQPAQYNAMLFANNGDPEPGLAPAAIRKY</sequence>